<organism evidence="1 2">
    <name type="scientific">Coprococcus aceti</name>
    <dbReference type="NCBI Taxonomy" id="2981786"/>
    <lineage>
        <taxon>Bacteria</taxon>
        <taxon>Bacillati</taxon>
        <taxon>Bacillota</taxon>
        <taxon>Clostridia</taxon>
        <taxon>Lachnospirales</taxon>
        <taxon>Lachnospiraceae</taxon>
        <taxon>Coprococcus</taxon>
    </lineage>
</organism>
<dbReference type="Gene3D" id="3.10.129.130">
    <property type="match status" value="1"/>
</dbReference>
<reference evidence="1 2" key="1">
    <citation type="submission" date="2024-04" db="EMBL/GenBank/DDBJ databases">
        <title>Human intestinal bacterial collection.</title>
        <authorList>
            <person name="Pauvert C."/>
            <person name="Hitch T.C.A."/>
            <person name="Clavel T."/>
        </authorList>
    </citation>
    <scope>NUCLEOTIDE SEQUENCE [LARGE SCALE GENOMIC DNA]</scope>
    <source>
        <strain evidence="1 2">CLA-AA-H181</strain>
    </source>
</reference>
<dbReference type="Pfam" id="PF13958">
    <property type="entry name" value="ToxN_toxin"/>
    <property type="match status" value="1"/>
</dbReference>
<name>A0ABV1IAU8_9FIRM</name>
<evidence type="ECO:0000313" key="1">
    <source>
        <dbReference type="EMBL" id="MEQ2593349.1"/>
    </source>
</evidence>
<accession>A0ABV1IAU8</accession>
<gene>
    <name evidence="1" type="ORF">AAAU18_10570</name>
</gene>
<protein>
    <submittedName>
        <fullName evidence="1">Type III toxin-antitoxin system ToxN/AbiQ family toxin</fullName>
    </submittedName>
</protein>
<evidence type="ECO:0000313" key="2">
    <source>
        <dbReference type="Proteomes" id="UP001494672"/>
    </source>
</evidence>
<comment type="caution">
    <text evidence="1">The sequence shown here is derived from an EMBL/GenBank/DDBJ whole genome shotgun (WGS) entry which is preliminary data.</text>
</comment>
<keyword evidence="2" id="KW-1185">Reference proteome</keyword>
<dbReference type="RefSeq" id="WP_118649377.1">
    <property type="nucleotide sequence ID" value="NZ_JAOQJT010000011.1"/>
</dbReference>
<dbReference type="InterPro" id="IPR053735">
    <property type="entry name" value="Type_III_TA_endoRNase"/>
</dbReference>
<dbReference type="Proteomes" id="UP001494672">
    <property type="component" value="Unassembled WGS sequence"/>
</dbReference>
<sequence>MKHELKLYWIDMKYIRNLHAKDDRIYNSSPQLAKHTRPYIGIIVTCNGQKYCIPLTSFKPKHENMSDRIDFSRIIINSKIIAALNFSRMIPVETSQLSRIDTKIRKHDTSEIAKRKQLYRQELQWCNENYDKIVNKANVLYNKYMSGEYFKRRHDCLNFAELEKICKHYNSQ</sequence>
<proteinExistence type="predicted"/>
<dbReference type="InterPro" id="IPR025911">
    <property type="entry name" value="ToxN/AbiQ_toxin"/>
</dbReference>
<dbReference type="EMBL" id="JBBNGJ010000008">
    <property type="protein sequence ID" value="MEQ2593349.1"/>
    <property type="molecule type" value="Genomic_DNA"/>
</dbReference>